<dbReference type="PANTHER" id="PTHR31891:SF1">
    <property type="entry name" value="FORMAMIDASE C869.04-RELATED"/>
    <property type="match status" value="1"/>
</dbReference>
<protein>
    <submittedName>
        <fullName evidence="1">Acetamidase/formamidase</fullName>
    </submittedName>
</protein>
<proteinExistence type="predicted"/>
<keyword evidence="2" id="KW-1185">Reference proteome</keyword>
<organism evidence="1 2">
    <name type="scientific">Halorubrum vacuolatum</name>
    <name type="common">Natronobacterium vacuolatum</name>
    <dbReference type="NCBI Taxonomy" id="63740"/>
    <lineage>
        <taxon>Archaea</taxon>
        <taxon>Methanobacteriati</taxon>
        <taxon>Methanobacteriota</taxon>
        <taxon>Stenosarchaea group</taxon>
        <taxon>Halobacteria</taxon>
        <taxon>Halobacteriales</taxon>
        <taxon>Haloferacaceae</taxon>
        <taxon>Halorubrum</taxon>
    </lineage>
</organism>
<evidence type="ECO:0000313" key="1">
    <source>
        <dbReference type="EMBL" id="SNR66405.1"/>
    </source>
</evidence>
<dbReference type="AlphaFoldDB" id="A0A238Y5D0"/>
<evidence type="ECO:0000313" key="2">
    <source>
        <dbReference type="Proteomes" id="UP000198397"/>
    </source>
</evidence>
<dbReference type="PANTHER" id="PTHR31891">
    <property type="entry name" value="FORMAMIDASE C869.04-RELATED"/>
    <property type="match status" value="1"/>
</dbReference>
<accession>A0A238Y5D0</accession>
<dbReference type="EMBL" id="FZNQ01000031">
    <property type="protein sequence ID" value="SNR66405.1"/>
    <property type="molecule type" value="Genomic_DNA"/>
</dbReference>
<reference evidence="1 2" key="1">
    <citation type="submission" date="2017-06" db="EMBL/GenBank/DDBJ databases">
        <authorList>
            <person name="Kim H.J."/>
            <person name="Triplett B.A."/>
        </authorList>
    </citation>
    <scope>NUCLEOTIDE SEQUENCE [LARGE SCALE GENOMIC DNA]</scope>
    <source>
        <strain evidence="1 2">DSM 8800</strain>
    </source>
</reference>
<dbReference type="Proteomes" id="UP000198397">
    <property type="component" value="Unassembled WGS sequence"/>
</dbReference>
<gene>
    <name evidence="1" type="ORF">SAMN06264855_1316</name>
</gene>
<dbReference type="Gene3D" id="2.60.120.580">
    <property type="entry name" value="Acetamidase/Formamidase-like domains"/>
    <property type="match status" value="1"/>
</dbReference>
<dbReference type="Pfam" id="PF03069">
    <property type="entry name" value="FmdA_AmdA"/>
    <property type="match status" value="2"/>
</dbReference>
<dbReference type="SUPFAM" id="SSF141130">
    <property type="entry name" value="Acetamidase/Formamidase-like"/>
    <property type="match status" value="1"/>
</dbReference>
<name>A0A238Y5D0_HALVU</name>
<dbReference type="GO" id="GO:0016811">
    <property type="term" value="F:hydrolase activity, acting on carbon-nitrogen (but not peptide) bonds, in linear amides"/>
    <property type="evidence" value="ECO:0007669"/>
    <property type="project" value="InterPro"/>
</dbReference>
<dbReference type="Gene3D" id="3.10.28.20">
    <property type="entry name" value="Acetamidase/Formamidase-like domains"/>
    <property type="match status" value="1"/>
</dbReference>
<dbReference type="RefSeq" id="WP_218818974.1">
    <property type="nucleotide sequence ID" value="NZ_FZNQ01000031.1"/>
</dbReference>
<dbReference type="InterPro" id="IPR004304">
    <property type="entry name" value="FmdA_AmdA"/>
</dbReference>
<sequence length="308" mass="33629">MSERKLTLEQQSEFHYTIGPYAEPAIEVEPGETISVETVDAFGGRISSEDDIPSEALAGAGLNPQSGPIHVEGAEKGDTLQVTIESIEPRGPQPRGKTCLVPYFGGLTATDRTAMLHDHLPERVNMSEVTTDGVEWREEITIPYEPFIGTIATAPELDSVSSLTPFKHGGNMDLPDVRPGNTLYLPVNTEGALLYLGDCHAAQGDGELCGVAVEIPTITTITVDVIKDKEIEWPRVESDEYVMTVGSIRPLEDAARIAYAELIKWMVDDYGFETYDAYMFLSQVGSVRLGNMVDPNYTIGASVPKEYL</sequence>
<dbReference type="OrthoDB" id="42832at2157"/>